<dbReference type="InterPro" id="IPR036271">
    <property type="entry name" value="Tet_transcr_reg_TetR-rel_C_sf"/>
</dbReference>
<evidence type="ECO:0000313" key="6">
    <source>
        <dbReference type="EMBL" id="EHN13031.1"/>
    </source>
</evidence>
<feature type="domain" description="HTH tetR-type" evidence="5">
    <location>
        <begin position="12"/>
        <end position="72"/>
    </location>
</feature>
<evidence type="ECO:0000313" key="7">
    <source>
        <dbReference type="Proteomes" id="UP000005143"/>
    </source>
</evidence>
<dbReference type="InterPro" id="IPR009057">
    <property type="entry name" value="Homeodomain-like_sf"/>
</dbReference>
<evidence type="ECO:0000256" key="4">
    <source>
        <dbReference type="PROSITE-ProRule" id="PRU00335"/>
    </source>
</evidence>
<dbReference type="Pfam" id="PF00440">
    <property type="entry name" value="TetR_N"/>
    <property type="match status" value="1"/>
</dbReference>
<feature type="DNA-binding region" description="H-T-H motif" evidence="4">
    <location>
        <begin position="35"/>
        <end position="54"/>
    </location>
</feature>
<reference evidence="6 7" key="1">
    <citation type="journal article" date="2013" name="Biodegradation">
        <title>Quantitative proteomic analysis of ibuprofen-degrading Patulibacter sp. strain I11.</title>
        <authorList>
            <person name="Almeida B."/>
            <person name="Kjeldal H."/>
            <person name="Lolas I."/>
            <person name="Knudsen A.D."/>
            <person name="Carvalho G."/>
            <person name="Nielsen K.L."/>
            <person name="Barreto Crespo M.T."/>
            <person name="Stensballe A."/>
            <person name="Nielsen J.L."/>
        </authorList>
    </citation>
    <scope>NUCLEOTIDE SEQUENCE [LARGE SCALE GENOMIC DNA]</scope>
    <source>
        <strain evidence="6 7">I11</strain>
    </source>
</reference>
<accession>H0DZS7</accession>
<protein>
    <submittedName>
        <fullName evidence="6">Putative transcriptional regulatory protein</fullName>
    </submittedName>
</protein>
<dbReference type="AlphaFoldDB" id="H0DZS7"/>
<dbReference type="PANTHER" id="PTHR47506">
    <property type="entry name" value="TRANSCRIPTIONAL REGULATORY PROTEIN"/>
    <property type="match status" value="1"/>
</dbReference>
<evidence type="ECO:0000256" key="1">
    <source>
        <dbReference type="ARBA" id="ARBA00023015"/>
    </source>
</evidence>
<dbReference type="GO" id="GO:0003677">
    <property type="term" value="F:DNA binding"/>
    <property type="evidence" value="ECO:0007669"/>
    <property type="project" value="UniProtKB-UniRule"/>
</dbReference>
<organism evidence="6 7">
    <name type="scientific">Patulibacter medicamentivorans</name>
    <dbReference type="NCBI Taxonomy" id="1097667"/>
    <lineage>
        <taxon>Bacteria</taxon>
        <taxon>Bacillati</taxon>
        <taxon>Actinomycetota</taxon>
        <taxon>Thermoleophilia</taxon>
        <taxon>Solirubrobacterales</taxon>
        <taxon>Patulibacteraceae</taxon>
        <taxon>Patulibacter</taxon>
    </lineage>
</organism>
<dbReference type="PRINTS" id="PR00455">
    <property type="entry name" value="HTHTETR"/>
</dbReference>
<dbReference type="EMBL" id="AGUD01000003">
    <property type="protein sequence ID" value="EHN13031.1"/>
    <property type="molecule type" value="Genomic_DNA"/>
</dbReference>
<comment type="caution">
    <text evidence="6">The sequence shown here is derived from an EMBL/GenBank/DDBJ whole genome shotgun (WGS) entry which is preliminary data.</text>
</comment>
<dbReference type="InterPro" id="IPR001647">
    <property type="entry name" value="HTH_TetR"/>
</dbReference>
<name>H0DZS7_9ACTN</name>
<keyword evidence="2 4" id="KW-0238">DNA-binding</keyword>
<evidence type="ECO:0000256" key="3">
    <source>
        <dbReference type="ARBA" id="ARBA00023163"/>
    </source>
</evidence>
<dbReference type="RefSeq" id="WP_007569574.1">
    <property type="nucleotide sequence ID" value="NZ_AGUD01000003.1"/>
</dbReference>
<evidence type="ECO:0000256" key="2">
    <source>
        <dbReference type="ARBA" id="ARBA00023125"/>
    </source>
</evidence>
<dbReference type="PROSITE" id="PS50977">
    <property type="entry name" value="HTH_TETR_2"/>
    <property type="match status" value="1"/>
</dbReference>
<sequence>MATDVTPNRRGARSREAVLDAAEQLMAEHGYEAATVSALVKASGIPLSSIYHYFGSKNGVLLAVMERGAVRFFGDLELPRERVGGAEEHLAACVRITADALEEHPDFLRLLIVLALQPPTGDDHDVRTVVGRVRDTAQSKLAAQAAIAFGIAADGAEAEELARIALAYFDGAFIAARSDDGVDLGRLLAHLPTSLIAVHAQPGVARSGP</sequence>
<dbReference type="Proteomes" id="UP000005143">
    <property type="component" value="Unassembled WGS sequence"/>
</dbReference>
<keyword evidence="3" id="KW-0804">Transcription</keyword>
<keyword evidence="1" id="KW-0805">Transcription regulation</keyword>
<proteinExistence type="predicted"/>
<gene>
    <name evidence="6" type="ORF">PAI11_00320</name>
</gene>
<dbReference type="SUPFAM" id="SSF46689">
    <property type="entry name" value="Homeodomain-like"/>
    <property type="match status" value="1"/>
</dbReference>
<dbReference type="PANTHER" id="PTHR47506:SF1">
    <property type="entry name" value="HTH-TYPE TRANSCRIPTIONAL REGULATOR YJDC"/>
    <property type="match status" value="1"/>
</dbReference>
<dbReference type="SUPFAM" id="SSF48498">
    <property type="entry name" value="Tetracyclin repressor-like, C-terminal domain"/>
    <property type="match status" value="1"/>
</dbReference>
<keyword evidence="7" id="KW-1185">Reference proteome</keyword>
<evidence type="ECO:0000259" key="5">
    <source>
        <dbReference type="PROSITE" id="PS50977"/>
    </source>
</evidence>
<dbReference type="Gene3D" id="1.10.357.10">
    <property type="entry name" value="Tetracycline Repressor, domain 2"/>
    <property type="match status" value="1"/>
</dbReference>